<accession>A0AAE2ZP57</accession>
<keyword evidence="2" id="KW-1185">Reference proteome</keyword>
<reference evidence="1" key="1">
    <citation type="submission" date="2021-08" db="EMBL/GenBank/DDBJ databases">
        <title>Hoeflea bacterium WL0058 sp. nov., isolated from the sediment.</title>
        <authorList>
            <person name="Wang L."/>
            <person name="Zhang D."/>
        </authorList>
    </citation>
    <scope>NUCLEOTIDE SEQUENCE</scope>
    <source>
        <strain evidence="1">WL0058</strain>
    </source>
</reference>
<gene>
    <name evidence="1" type="ORF">K1W69_13955</name>
</gene>
<protein>
    <recommendedName>
        <fullName evidence="3">DUF1134 domain-containing protein</fullName>
    </recommendedName>
</protein>
<name>A0AAE2ZP57_9HYPH</name>
<evidence type="ECO:0008006" key="3">
    <source>
        <dbReference type="Google" id="ProtNLM"/>
    </source>
</evidence>
<evidence type="ECO:0000313" key="1">
    <source>
        <dbReference type="EMBL" id="MBW8638296.1"/>
    </source>
</evidence>
<evidence type="ECO:0000313" key="2">
    <source>
        <dbReference type="Proteomes" id="UP001196509"/>
    </source>
</evidence>
<comment type="caution">
    <text evidence="1">The sequence shown here is derived from an EMBL/GenBank/DDBJ whole genome shotgun (WGS) entry which is preliminary data.</text>
</comment>
<dbReference type="AlphaFoldDB" id="A0AAE2ZP57"/>
<sequence>MMIAGLMLAPTTAYAGQGKISMELLKAAFVVGGTGGKGTLTFDGKTYPLRIGGLSAGWQISLSKANLQGAVKNINQPSDIIGVYSAAGAGLAIAAGAKTAVMINDKGVTLELIGTQMGVDASLNLEGLSIKMR</sequence>
<dbReference type="Proteomes" id="UP001196509">
    <property type="component" value="Unassembled WGS sequence"/>
</dbReference>
<dbReference type="EMBL" id="JAICBX010000002">
    <property type="protein sequence ID" value="MBW8638296.1"/>
    <property type="molecule type" value="Genomic_DNA"/>
</dbReference>
<organism evidence="1 2">
    <name type="scientific">Flavimaribacter sediminis</name>
    <dbReference type="NCBI Taxonomy" id="2865987"/>
    <lineage>
        <taxon>Bacteria</taxon>
        <taxon>Pseudomonadati</taxon>
        <taxon>Pseudomonadota</taxon>
        <taxon>Alphaproteobacteria</taxon>
        <taxon>Hyphomicrobiales</taxon>
        <taxon>Rhizobiaceae</taxon>
        <taxon>Flavimaribacter</taxon>
    </lineage>
</organism>
<proteinExistence type="predicted"/>